<evidence type="ECO:0000313" key="2">
    <source>
        <dbReference type="Proteomes" id="UP000765509"/>
    </source>
</evidence>
<organism evidence="1 2">
    <name type="scientific">Austropuccinia psidii MF-1</name>
    <dbReference type="NCBI Taxonomy" id="1389203"/>
    <lineage>
        <taxon>Eukaryota</taxon>
        <taxon>Fungi</taxon>
        <taxon>Dikarya</taxon>
        <taxon>Basidiomycota</taxon>
        <taxon>Pucciniomycotina</taxon>
        <taxon>Pucciniomycetes</taxon>
        <taxon>Pucciniales</taxon>
        <taxon>Sphaerophragmiaceae</taxon>
        <taxon>Austropuccinia</taxon>
    </lineage>
</organism>
<reference evidence="1" key="1">
    <citation type="submission" date="2021-03" db="EMBL/GenBank/DDBJ databases">
        <title>Draft genome sequence of rust myrtle Austropuccinia psidii MF-1, a brazilian biotype.</title>
        <authorList>
            <person name="Quecine M.C."/>
            <person name="Pachon D.M.R."/>
            <person name="Bonatelli M.L."/>
            <person name="Correr F.H."/>
            <person name="Franceschini L.M."/>
            <person name="Leite T.F."/>
            <person name="Margarido G.R.A."/>
            <person name="Almeida C.A."/>
            <person name="Ferrarezi J.A."/>
            <person name="Labate C.A."/>
        </authorList>
    </citation>
    <scope>NUCLEOTIDE SEQUENCE</scope>
    <source>
        <strain evidence="1">MF-1</strain>
    </source>
</reference>
<dbReference type="OrthoDB" id="2505291at2759"/>
<proteinExistence type="predicted"/>
<dbReference type="EMBL" id="AVOT02019736">
    <property type="protein sequence ID" value="MBW0507482.1"/>
    <property type="molecule type" value="Genomic_DNA"/>
</dbReference>
<gene>
    <name evidence="1" type="ORF">O181_047197</name>
</gene>
<accession>A0A9Q3DXD0</accession>
<dbReference type="Proteomes" id="UP000765509">
    <property type="component" value="Unassembled WGS sequence"/>
</dbReference>
<evidence type="ECO:0000313" key="1">
    <source>
        <dbReference type="EMBL" id="MBW0507482.1"/>
    </source>
</evidence>
<comment type="caution">
    <text evidence="1">The sequence shown here is derived from an EMBL/GenBank/DDBJ whole genome shotgun (WGS) entry which is preliminary data.</text>
</comment>
<keyword evidence="2" id="KW-1185">Reference proteome</keyword>
<sequence length="217" mass="24800">MTTPSQPLCIGIINLFIQMNSDITLKWDNSHLPSWIILWHNQQNLFLYLPNKMNAIGSLPETLAKMLILFLGAPQTFMHCGPGGAWIENCQSNPTQILFVKGLFMTNQDEPSSFQKLNLALMFFPWYLNILFIIESFRKQDLKLQMPKGYDCHSHSQCQLITSTTPPLYPTVFPLSSKQKMTQLPSGSDLPMMTLAQSMINTPLHPHQKTEIAFLWD</sequence>
<protein>
    <submittedName>
        <fullName evidence="1">Uncharacterized protein</fullName>
    </submittedName>
</protein>
<dbReference type="AlphaFoldDB" id="A0A9Q3DXD0"/>
<name>A0A9Q3DXD0_9BASI</name>